<keyword evidence="3" id="KW-1185">Reference proteome</keyword>
<evidence type="ECO:0000313" key="2">
    <source>
        <dbReference type="EMBL" id="MFB9096580.1"/>
    </source>
</evidence>
<proteinExistence type="predicted"/>
<protein>
    <submittedName>
        <fullName evidence="2">Uncharacterized protein</fullName>
    </submittedName>
</protein>
<comment type="caution">
    <text evidence="2">The sequence shown here is derived from an EMBL/GenBank/DDBJ whole genome shotgun (WGS) entry which is preliminary data.</text>
</comment>
<sequence length="125" mass="14633">MNKAVAFFLIIVFMCANTSIGQLLKVPNLIDHYNEHKSKVANQSVSFTDFIKDHYLKKTENNKKEHQDLPFKTFENSVNTLFTFPILSFQLLMEIIFFDVNKIFFYKNSFKSNLFASIWLPPKIG</sequence>
<organism evidence="2 3">
    <name type="scientific">Flavobacterium jumunjinense</name>
    <dbReference type="NCBI Taxonomy" id="998845"/>
    <lineage>
        <taxon>Bacteria</taxon>
        <taxon>Pseudomonadati</taxon>
        <taxon>Bacteroidota</taxon>
        <taxon>Flavobacteriia</taxon>
        <taxon>Flavobacteriales</taxon>
        <taxon>Flavobacteriaceae</taxon>
        <taxon>Flavobacterium</taxon>
    </lineage>
</organism>
<gene>
    <name evidence="2" type="ORF">ACFFVF_08645</name>
</gene>
<evidence type="ECO:0000256" key="1">
    <source>
        <dbReference type="SAM" id="SignalP"/>
    </source>
</evidence>
<dbReference type="Proteomes" id="UP001589607">
    <property type="component" value="Unassembled WGS sequence"/>
</dbReference>
<evidence type="ECO:0000313" key="3">
    <source>
        <dbReference type="Proteomes" id="UP001589607"/>
    </source>
</evidence>
<name>A0ABV5GNZ6_9FLAO</name>
<dbReference type="EMBL" id="JBHMEY010000018">
    <property type="protein sequence ID" value="MFB9096580.1"/>
    <property type="molecule type" value="Genomic_DNA"/>
</dbReference>
<accession>A0ABV5GNZ6</accession>
<keyword evidence="1" id="KW-0732">Signal</keyword>
<dbReference type="RefSeq" id="WP_236455763.1">
    <property type="nucleotide sequence ID" value="NZ_CBCSGE010000002.1"/>
</dbReference>
<feature type="chain" id="PRO_5045218474" evidence="1">
    <location>
        <begin position="19"/>
        <end position="125"/>
    </location>
</feature>
<feature type="signal peptide" evidence="1">
    <location>
        <begin position="1"/>
        <end position="18"/>
    </location>
</feature>
<reference evidence="2 3" key="1">
    <citation type="submission" date="2024-09" db="EMBL/GenBank/DDBJ databases">
        <authorList>
            <person name="Sun Q."/>
            <person name="Mori K."/>
        </authorList>
    </citation>
    <scope>NUCLEOTIDE SEQUENCE [LARGE SCALE GENOMIC DNA]</scope>
    <source>
        <strain evidence="2 3">CECT 7955</strain>
    </source>
</reference>